<name>A0A183J1D2_9BILA</name>
<organism evidence="2">
    <name type="scientific">Soboliphyme baturini</name>
    <dbReference type="NCBI Taxonomy" id="241478"/>
    <lineage>
        <taxon>Eukaryota</taxon>
        <taxon>Metazoa</taxon>
        <taxon>Ecdysozoa</taxon>
        <taxon>Nematoda</taxon>
        <taxon>Enoplea</taxon>
        <taxon>Dorylaimia</taxon>
        <taxon>Dioctophymatida</taxon>
        <taxon>Dioctophymatoidea</taxon>
        <taxon>Soboliphymatidae</taxon>
        <taxon>Soboliphyme</taxon>
    </lineage>
</organism>
<dbReference type="GO" id="GO:0035869">
    <property type="term" value="C:ciliary transition zone"/>
    <property type="evidence" value="ECO:0007669"/>
    <property type="project" value="TreeGrafter"/>
</dbReference>
<dbReference type="PANTHER" id="PTHR20837">
    <property type="entry name" value="CENTROSOMAL PROTEIN-RELATED"/>
    <property type="match status" value="1"/>
</dbReference>
<dbReference type="PANTHER" id="PTHR20837:SF0">
    <property type="entry name" value="COILED-COIL AND C2 DOMAIN-CONTAINING PROTEIN 2A"/>
    <property type="match status" value="1"/>
</dbReference>
<dbReference type="InterPro" id="IPR052434">
    <property type="entry name" value="Tectonic-like_complex_comp"/>
</dbReference>
<dbReference type="GO" id="GO:1904491">
    <property type="term" value="P:protein localization to ciliary transition zone"/>
    <property type="evidence" value="ECO:0007669"/>
    <property type="project" value="TreeGrafter"/>
</dbReference>
<feature type="region of interest" description="Disordered" evidence="1">
    <location>
        <begin position="346"/>
        <end position="375"/>
    </location>
</feature>
<dbReference type="GO" id="GO:1905515">
    <property type="term" value="P:non-motile cilium assembly"/>
    <property type="evidence" value="ECO:0007669"/>
    <property type="project" value="TreeGrafter"/>
</dbReference>
<evidence type="ECO:0000313" key="2">
    <source>
        <dbReference type="WBParaSite" id="SBAD_0001002801-mRNA-1"/>
    </source>
</evidence>
<proteinExistence type="predicted"/>
<protein>
    <submittedName>
        <fullName evidence="2">Polo-like kinase 1 substrate 1</fullName>
    </submittedName>
</protein>
<feature type="compositionally biased region" description="Polar residues" evidence="1">
    <location>
        <begin position="159"/>
        <end position="169"/>
    </location>
</feature>
<dbReference type="WBParaSite" id="SBAD_0001002801-mRNA-1">
    <property type="protein sequence ID" value="SBAD_0001002801-mRNA-1"/>
    <property type="gene ID" value="SBAD_0001002801"/>
</dbReference>
<sequence length="452" mass="51707">LIYIRRRSSRNLPDVITAACHREKFKLLHGLQHCFIFQLCRLRSELETAKATLQNTSEAALTETDKAKLDKLYQDCREMRKLRNSEEAEERQLLQKTLMTWKCLKRLRQKQGYINTCLKLNLEEEKADCEQDEKEWKSDLQEELEEAENETSKGHQSLDTDAQEQNEANGTRYDSKFMWSEICSRALRTRRNPGESVFIPRLGSNTSITPIDQCPTLILYPHQQPLMGHFRMEKERRREISHQQVSLKMPIICLWLNVILSRTVTAHWNDVGTPIDGHVCGHRGLIDDLCTKNGKQASSQQFVNGTPVHFEIDEVASFIPVTSGILRCSTELSAEKLLPCKKQDNGSVQSLKVPTSLPTQNSTETGPTVSQNTDIGDFEIRGRGIDTDDQPDENAFILEAPECQLAPLEKFTSELRFRILESRADSIPEFAHLKMVPAFEKEIFSDKVTAML</sequence>
<feature type="region of interest" description="Disordered" evidence="1">
    <location>
        <begin position="133"/>
        <end position="170"/>
    </location>
</feature>
<dbReference type="AlphaFoldDB" id="A0A183J1D2"/>
<accession>A0A183J1D2</accession>
<evidence type="ECO:0000256" key="1">
    <source>
        <dbReference type="SAM" id="MobiDB-lite"/>
    </source>
</evidence>
<reference evidence="2" key="1">
    <citation type="submission" date="2016-06" db="UniProtKB">
        <authorList>
            <consortium name="WormBaseParasite"/>
        </authorList>
    </citation>
    <scope>IDENTIFICATION</scope>
</reference>
<feature type="compositionally biased region" description="Polar residues" evidence="1">
    <location>
        <begin position="346"/>
        <end position="374"/>
    </location>
</feature>